<dbReference type="AlphaFoldDB" id="A0A9D1WRY3"/>
<dbReference type="GO" id="GO:0016779">
    <property type="term" value="F:nucleotidyltransferase activity"/>
    <property type="evidence" value="ECO:0007669"/>
    <property type="project" value="UniProtKB-ARBA"/>
</dbReference>
<name>A0A9D1WRY3_9FIRM</name>
<proteinExistence type="predicted"/>
<reference evidence="2" key="2">
    <citation type="submission" date="2021-04" db="EMBL/GenBank/DDBJ databases">
        <authorList>
            <person name="Gilroy R."/>
        </authorList>
    </citation>
    <scope>NUCLEOTIDE SEQUENCE</scope>
    <source>
        <strain evidence="2">CHK188-5543</strain>
    </source>
</reference>
<gene>
    <name evidence="2" type="ORF">H9736_07190</name>
</gene>
<evidence type="ECO:0000313" key="2">
    <source>
        <dbReference type="EMBL" id="HIX66019.1"/>
    </source>
</evidence>
<dbReference type="PANTHER" id="PTHR43777:SF1">
    <property type="entry name" value="MOLYBDENUM COFACTOR CYTIDYLYLTRANSFERASE"/>
    <property type="match status" value="1"/>
</dbReference>
<feature type="domain" description="MobA-like NTP transferase" evidence="1">
    <location>
        <begin position="2"/>
        <end position="155"/>
    </location>
</feature>
<dbReference type="SUPFAM" id="SSF53448">
    <property type="entry name" value="Nucleotide-diphospho-sugar transferases"/>
    <property type="match status" value="1"/>
</dbReference>
<accession>A0A9D1WRY3</accession>
<dbReference type="PANTHER" id="PTHR43777">
    <property type="entry name" value="MOLYBDENUM COFACTOR CYTIDYLYLTRANSFERASE"/>
    <property type="match status" value="1"/>
</dbReference>
<evidence type="ECO:0000313" key="3">
    <source>
        <dbReference type="Proteomes" id="UP000886800"/>
    </source>
</evidence>
<dbReference type="InterPro" id="IPR025877">
    <property type="entry name" value="MobA-like_NTP_Trfase"/>
</dbReference>
<dbReference type="InterPro" id="IPR029044">
    <property type="entry name" value="Nucleotide-diphossugar_trans"/>
</dbReference>
<dbReference type="CDD" id="cd04182">
    <property type="entry name" value="GT_2_like_f"/>
    <property type="match status" value="1"/>
</dbReference>
<dbReference type="Gene3D" id="3.90.550.10">
    <property type="entry name" value="Spore Coat Polysaccharide Biosynthesis Protein SpsA, Chain A"/>
    <property type="match status" value="1"/>
</dbReference>
<dbReference type="Proteomes" id="UP000886800">
    <property type="component" value="Unassembled WGS sequence"/>
</dbReference>
<comment type="caution">
    <text evidence="2">The sequence shown here is derived from an EMBL/GenBank/DDBJ whole genome shotgun (WGS) entry which is preliminary data.</text>
</comment>
<reference evidence="2" key="1">
    <citation type="journal article" date="2021" name="PeerJ">
        <title>Extensive microbial diversity within the chicken gut microbiome revealed by metagenomics and culture.</title>
        <authorList>
            <person name="Gilroy R."/>
            <person name="Ravi A."/>
            <person name="Getino M."/>
            <person name="Pursley I."/>
            <person name="Horton D.L."/>
            <person name="Alikhan N.F."/>
            <person name="Baker D."/>
            <person name="Gharbi K."/>
            <person name="Hall N."/>
            <person name="Watson M."/>
            <person name="Adriaenssens E.M."/>
            <person name="Foster-Nyarko E."/>
            <person name="Jarju S."/>
            <person name="Secka A."/>
            <person name="Antonio M."/>
            <person name="Oren A."/>
            <person name="Chaudhuri R.R."/>
            <person name="La Ragione R."/>
            <person name="Hildebrand F."/>
            <person name="Pallen M.J."/>
        </authorList>
    </citation>
    <scope>NUCLEOTIDE SEQUENCE</scope>
    <source>
        <strain evidence="2">CHK188-5543</strain>
    </source>
</reference>
<sequence length="186" mass="20408">MACGCSKRFGSNKLLAPFRGQPLCERVFQRHPMELFQQNLVVTRYPQAAIFASQQGFSVVEVFDGPEDVAQTIRLGLQAVDSRAAGCLFAVCDQPLLRPESIQKLVAAFLAHPQAVVALGWQGRRGNPICFPRPLFGELAQLPAQHGGSWVVNAHPERLLVVEAAGPEELEDVDRPEDLARLEALL</sequence>
<evidence type="ECO:0000259" key="1">
    <source>
        <dbReference type="Pfam" id="PF12804"/>
    </source>
</evidence>
<dbReference type="Pfam" id="PF12804">
    <property type="entry name" value="NTP_transf_3"/>
    <property type="match status" value="1"/>
</dbReference>
<protein>
    <submittedName>
        <fullName evidence="2">Nucleotidyltransferase family protein</fullName>
    </submittedName>
</protein>
<dbReference type="EMBL" id="DXES01000159">
    <property type="protein sequence ID" value="HIX66019.1"/>
    <property type="molecule type" value="Genomic_DNA"/>
</dbReference>
<organism evidence="2 3">
    <name type="scientific">Candidatus Anaerotruncus excrementipullorum</name>
    <dbReference type="NCBI Taxonomy" id="2838465"/>
    <lineage>
        <taxon>Bacteria</taxon>
        <taxon>Bacillati</taxon>
        <taxon>Bacillota</taxon>
        <taxon>Clostridia</taxon>
        <taxon>Eubacteriales</taxon>
        <taxon>Oscillospiraceae</taxon>
        <taxon>Anaerotruncus</taxon>
    </lineage>
</organism>